<dbReference type="SMART" id="SM00575">
    <property type="entry name" value="ZnF_PMZ"/>
    <property type="match status" value="1"/>
</dbReference>
<dbReference type="PROSITE" id="PS50158">
    <property type="entry name" value="ZF_CCHC"/>
    <property type="match status" value="1"/>
</dbReference>
<keyword evidence="2 4" id="KW-0863">Zinc-finger</keyword>
<dbReference type="PANTHER" id="PTHR47718">
    <property type="entry name" value="OS01G0519700 PROTEIN"/>
    <property type="match status" value="1"/>
</dbReference>
<evidence type="ECO:0000259" key="5">
    <source>
        <dbReference type="PROSITE" id="PS50158"/>
    </source>
</evidence>
<protein>
    <submittedName>
        <fullName evidence="7">Uncharacterized protein</fullName>
    </submittedName>
</protein>
<comment type="caution">
    <text evidence="7">The sequence shown here is derived from an EMBL/GenBank/DDBJ whole genome shotgun (WGS) entry which is preliminary data.</text>
</comment>
<keyword evidence="1" id="KW-0479">Metal-binding</keyword>
<feature type="domain" description="CCHC-type" evidence="5">
    <location>
        <begin position="510"/>
        <end position="527"/>
    </location>
</feature>
<evidence type="ECO:0000256" key="4">
    <source>
        <dbReference type="PROSITE-ProRule" id="PRU00047"/>
    </source>
</evidence>
<evidence type="ECO:0000256" key="1">
    <source>
        <dbReference type="ARBA" id="ARBA00022723"/>
    </source>
</evidence>
<dbReference type="InterPro" id="IPR006564">
    <property type="entry name" value="Znf_PMZ"/>
</dbReference>
<dbReference type="Pfam" id="PF03101">
    <property type="entry name" value="FAR1"/>
    <property type="match status" value="1"/>
</dbReference>
<dbReference type="InterPro" id="IPR001878">
    <property type="entry name" value="Znf_CCHC"/>
</dbReference>
<dbReference type="GO" id="GO:0008270">
    <property type="term" value="F:zinc ion binding"/>
    <property type="evidence" value="ECO:0007669"/>
    <property type="project" value="UniProtKB-KW"/>
</dbReference>
<evidence type="ECO:0000256" key="2">
    <source>
        <dbReference type="ARBA" id="ARBA00022771"/>
    </source>
</evidence>
<dbReference type="EMBL" id="SDMP01000020">
    <property type="protein sequence ID" value="RYQ82312.1"/>
    <property type="molecule type" value="Genomic_DNA"/>
</dbReference>
<reference evidence="7 8" key="1">
    <citation type="submission" date="2019-01" db="EMBL/GenBank/DDBJ databases">
        <title>Sequencing of cultivated peanut Arachis hypogaea provides insights into genome evolution and oil improvement.</title>
        <authorList>
            <person name="Chen X."/>
        </authorList>
    </citation>
    <scope>NUCLEOTIDE SEQUENCE [LARGE SCALE GENOMIC DNA]</scope>
    <source>
        <strain evidence="8">cv. Fuhuasheng</strain>
        <tissue evidence="7">Leaves</tissue>
    </source>
</reference>
<dbReference type="PANTHER" id="PTHR47718:SF15">
    <property type="entry name" value="PROTEIN FAR1-RELATED SEQUENCE 5-LIKE"/>
    <property type="match status" value="1"/>
</dbReference>
<name>A0A444WY88_ARAHY</name>
<gene>
    <name evidence="7" type="ORF">Ahy_B10g100908</name>
</gene>
<evidence type="ECO:0000313" key="7">
    <source>
        <dbReference type="EMBL" id="RYQ82312.1"/>
    </source>
</evidence>
<keyword evidence="3" id="KW-0862">Zinc</keyword>
<dbReference type="InterPro" id="IPR007527">
    <property type="entry name" value="Znf_SWIM"/>
</dbReference>
<accession>A0A444WY88</accession>
<evidence type="ECO:0000256" key="3">
    <source>
        <dbReference type="ARBA" id="ARBA00022833"/>
    </source>
</evidence>
<dbReference type="AlphaFoldDB" id="A0A444WY88"/>
<evidence type="ECO:0000259" key="6">
    <source>
        <dbReference type="PROSITE" id="PS50966"/>
    </source>
</evidence>
<dbReference type="InterPro" id="IPR004330">
    <property type="entry name" value="FAR1_DNA_bnd_dom"/>
</dbReference>
<feature type="domain" description="SWIM-type" evidence="6">
    <location>
        <begin position="357"/>
        <end position="395"/>
    </location>
</feature>
<sequence length="652" mass="75073">MECYGGMGKANGLSPNESENELCLSNNDVVDENDLRKVELLSDEDGREYGYVTGLTAEDIMKKVFRSEEHAYEFFGRLGKCNGFGVRKGDYAKDEDGSVVRRRFFCNRAGLRDGKHYNRLDRKRCHRPETRTNCQALMSVYLDKGSSVWKVRKVILEHNHELIPTGMVHMIRSFRAISGSAKAHMDGMHTYGFPTSKILGYMAGIAGGYSSLGFTKKDAYNYMDRSKRAKMWANAYLRRKFCAGFRTTSRCEGINSHLKKFLSSRHTILELVQNLELLVREYRNNELVAQFSSIYGVPVMTTRLDPIEQFAASVYTKVIFTQVKKEIESISIVNFVSKRRVSTTMVYTVEEYGFPGQNVVALYDPKRGRLVCRCGFWEKEGFPCRHMFFVMKHEHIKRIPESLILRRWRKDVKTVNEYIEKTGLEDERGFLLRHGALHAASQWMLFVGSKNDDLYKKCMSGIRQICYDLEARSGNDMMDRSPNAAGAVRDPTVVRTKGAPSTRGHKGKKRRCTRCRKTGHTKRRCTEPQKMSTSTRYTHCPKKETRVTKLEVVSPHFDVHADQGKWLEEGDDCRIEQDGGANDRWDHVIGTAQSQTRNMRGVANTVDWNIERTMSHEIYASAIVRQDHGKSEHHTLIVRVDFLRNKKRRTYL</sequence>
<dbReference type="GO" id="GO:0003676">
    <property type="term" value="F:nucleic acid binding"/>
    <property type="evidence" value="ECO:0007669"/>
    <property type="project" value="InterPro"/>
</dbReference>
<evidence type="ECO:0000313" key="8">
    <source>
        <dbReference type="Proteomes" id="UP000289738"/>
    </source>
</evidence>
<organism evidence="7 8">
    <name type="scientific">Arachis hypogaea</name>
    <name type="common">Peanut</name>
    <dbReference type="NCBI Taxonomy" id="3818"/>
    <lineage>
        <taxon>Eukaryota</taxon>
        <taxon>Viridiplantae</taxon>
        <taxon>Streptophyta</taxon>
        <taxon>Embryophyta</taxon>
        <taxon>Tracheophyta</taxon>
        <taxon>Spermatophyta</taxon>
        <taxon>Magnoliopsida</taxon>
        <taxon>eudicotyledons</taxon>
        <taxon>Gunneridae</taxon>
        <taxon>Pentapetalae</taxon>
        <taxon>rosids</taxon>
        <taxon>fabids</taxon>
        <taxon>Fabales</taxon>
        <taxon>Fabaceae</taxon>
        <taxon>Papilionoideae</taxon>
        <taxon>50 kb inversion clade</taxon>
        <taxon>dalbergioids sensu lato</taxon>
        <taxon>Dalbergieae</taxon>
        <taxon>Pterocarpus clade</taxon>
        <taxon>Arachis</taxon>
    </lineage>
</organism>
<dbReference type="PROSITE" id="PS50966">
    <property type="entry name" value="ZF_SWIM"/>
    <property type="match status" value="1"/>
</dbReference>
<keyword evidence="8" id="KW-1185">Reference proteome</keyword>
<proteinExistence type="predicted"/>
<dbReference type="Proteomes" id="UP000289738">
    <property type="component" value="Chromosome B10"/>
</dbReference>